<dbReference type="Pfam" id="PF02597">
    <property type="entry name" value="ThiS"/>
    <property type="match status" value="1"/>
</dbReference>
<sequence length="79" mass="7958">MAVVRFFAGAAEAAGTATATLDAACIGDLRSLLGERHGAGFSLILSRCSLLVNGIRAADDEVPLSALDTIDVLPPFAGG</sequence>
<name>A0ABY2II27_9MICO</name>
<gene>
    <name evidence="1" type="ORF">E3O44_06395</name>
</gene>
<reference evidence="1 2" key="1">
    <citation type="submission" date="2019-03" db="EMBL/GenBank/DDBJ databases">
        <title>Genomics of glacier-inhabiting Cryobacterium strains.</title>
        <authorList>
            <person name="Liu Q."/>
            <person name="Xin Y.-H."/>
        </authorList>
    </citation>
    <scope>NUCLEOTIDE SEQUENCE [LARGE SCALE GENOMIC DNA]</scope>
    <source>
        <strain evidence="1 2">MDB2-B</strain>
    </source>
</reference>
<evidence type="ECO:0000313" key="2">
    <source>
        <dbReference type="Proteomes" id="UP000297608"/>
    </source>
</evidence>
<proteinExistence type="predicted"/>
<organism evidence="1 2">
    <name type="scientific">Cryobacterium algoricola</name>
    <dbReference type="NCBI Taxonomy" id="1259183"/>
    <lineage>
        <taxon>Bacteria</taxon>
        <taxon>Bacillati</taxon>
        <taxon>Actinomycetota</taxon>
        <taxon>Actinomycetes</taxon>
        <taxon>Micrococcales</taxon>
        <taxon>Microbacteriaceae</taxon>
        <taxon>Cryobacterium</taxon>
    </lineage>
</organism>
<dbReference type="InterPro" id="IPR016155">
    <property type="entry name" value="Mopterin_synth/thiamin_S_b"/>
</dbReference>
<evidence type="ECO:0000313" key="1">
    <source>
        <dbReference type="EMBL" id="TFB88291.1"/>
    </source>
</evidence>
<dbReference type="EMBL" id="SOFG01000009">
    <property type="protein sequence ID" value="TFB88291.1"/>
    <property type="molecule type" value="Genomic_DNA"/>
</dbReference>
<dbReference type="Proteomes" id="UP000297608">
    <property type="component" value="Unassembled WGS sequence"/>
</dbReference>
<comment type="caution">
    <text evidence="1">The sequence shown here is derived from an EMBL/GenBank/DDBJ whole genome shotgun (WGS) entry which is preliminary data.</text>
</comment>
<dbReference type="SUPFAM" id="SSF54285">
    <property type="entry name" value="MoaD/ThiS"/>
    <property type="match status" value="1"/>
</dbReference>
<accession>A0ABY2II27</accession>
<protein>
    <submittedName>
        <fullName evidence="1">MoaD/ThiS family protein</fullName>
    </submittedName>
</protein>
<dbReference type="InterPro" id="IPR012675">
    <property type="entry name" value="Beta-grasp_dom_sf"/>
</dbReference>
<keyword evidence="2" id="KW-1185">Reference proteome</keyword>
<dbReference type="Gene3D" id="3.10.20.30">
    <property type="match status" value="1"/>
</dbReference>
<dbReference type="InterPro" id="IPR003749">
    <property type="entry name" value="ThiS/MoaD-like"/>
</dbReference>
<dbReference type="RefSeq" id="WP_134533624.1">
    <property type="nucleotide sequence ID" value="NZ_SOFG01000009.1"/>
</dbReference>
<dbReference type="CDD" id="cd17040">
    <property type="entry name" value="Ubl_MoaD_like"/>
    <property type="match status" value="1"/>
</dbReference>